<evidence type="ECO:0000256" key="1">
    <source>
        <dbReference type="SAM" id="Coils"/>
    </source>
</evidence>
<dbReference type="Pfam" id="PF01381">
    <property type="entry name" value="HTH_3"/>
    <property type="match status" value="1"/>
</dbReference>
<evidence type="ECO:0000259" key="2">
    <source>
        <dbReference type="PROSITE" id="PS50943"/>
    </source>
</evidence>
<evidence type="ECO:0000313" key="3">
    <source>
        <dbReference type="EMBL" id="HBH1543780.1"/>
    </source>
</evidence>
<reference evidence="3" key="2">
    <citation type="submission" date="2021-06" db="EMBL/GenBank/DDBJ databases">
        <authorList>
            <consortium name="NCBI Pathogen Detection Project"/>
        </authorList>
    </citation>
    <scope>NUCLEOTIDE SEQUENCE</scope>
    <source>
        <strain evidence="3">HN1000</strain>
    </source>
</reference>
<dbReference type="SMART" id="SM00530">
    <property type="entry name" value="HTH_XRE"/>
    <property type="match status" value="1"/>
</dbReference>
<dbReference type="AlphaFoldDB" id="A0AAN6A743"/>
<evidence type="ECO:0000313" key="4">
    <source>
        <dbReference type="Proteomes" id="UP000878956"/>
    </source>
</evidence>
<protein>
    <submittedName>
        <fullName evidence="3">Helix-turn-helix domain-containing protein</fullName>
    </submittedName>
</protein>
<reference evidence="3" key="1">
    <citation type="journal article" date="2018" name="Genome Biol.">
        <title>SKESA: strategic k-mer extension for scrupulous assemblies.</title>
        <authorList>
            <person name="Souvorov A."/>
            <person name="Agarwala R."/>
            <person name="Lipman D.J."/>
        </authorList>
    </citation>
    <scope>NUCLEOTIDE SEQUENCE</scope>
    <source>
        <strain evidence="3">HN1000</strain>
    </source>
</reference>
<dbReference type="EMBL" id="DAEPXK010000048">
    <property type="protein sequence ID" value="HBH1543780.1"/>
    <property type="molecule type" value="Genomic_DNA"/>
</dbReference>
<dbReference type="InterPro" id="IPR001387">
    <property type="entry name" value="Cro/C1-type_HTH"/>
</dbReference>
<sequence>MNLNDLLTLTEEYAKKIKNDNIIDDNLIENAIQQLHKIKKIDKDVKDILLKKYINLKQENESLKEKKELLKKINEAMQRGKDGQFIQLEEIEELSEFLKESSIDADSKNILNSKILKLRRKYVPIKATRWDLFVEDMAKLEDIEEINNLINEINTTLSNKNISEDTFNRIDSLYKEAFPTINEKLDEVDRRRAISLFNNKIKVLYNRLNRITDTAFGDWIKKLRTEKQLTYKELGSLSEVSSSYIYRIESGEKKTPSMAVACALSDALGQDRSELYKILNVYNPENIKYDFPTGNIDELEDILKNRDFLIHGKRATKKQKDSLIKLIKQNHLSEDTDELEDLLRNSDFLIYGEHATKKQKDSLIKLIEQIIEAKWENETKLDELFKIKEYIDTFINDLSN</sequence>
<accession>A0AAN6A743</accession>
<feature type="domain" description="HTH cro/C1-type" evidence="2">
    <location>
        <begin position="220"/>
        <end position="275"/>
    </location>
</feature>
<dbReference type="PROSITE" id="PS50943">
    <property type="entry name" value="HTH_CROC1"/>
    <property type="match status" value="1"/>
</dbReference>
<keyword evidence="1" id="KW-0175">Coiled coil</keyword>
<comment type="caution">
    <text evidence="3">The sequence shown here is derived from an EMBL/GenBank/DDBJ whole genome shotgun (WGS) entry which is preliminary data.</text>
</comment>
<feature type="coiled-coil region" evidence="1">
    <location>
        <begin position="46"/>
        <end position="80"/>
    </location>
</feature>
<gene>
    <name evidence="3" type="ORF">KRM00_003312</name>
</gene>
<proteinExistence type="predicted"/>
<name>A0AAN6A743_CLODI</name>
<dbReference type="Proteomes" id="UP000878956">
    <property type="component" value="Unassembled WGS sequence"/>
</dbReference>
<dbReference type="CDD" id="cd00093">
    <property type="entry name" value="HTH_XRE"/>
    <property type="match status" value="1"/>
</dbReference>
<organism evidence="3 4">
    <name type="scientific">Clostridioides difficile</name>
    <name type="common">Peptoclostridium difficile</name>
    <dbReference type="NCBI Taxonomy" id="1496"/>
    <lineage>
        <taxon>Bacteria</taxon>
        <taxon>Bacillati</taxon>
        <taxon>Bacillota</taxon>
        <taxon>Clostridia</taxon>
        <taxon>Peptostreptococcales</taxon>
        <taxon>Peptostreptococcaceae</taxon>
        <taxon>Clostridioides</taxon>
    </lineage>
</organism>